<accession>A0A183LLT5</accession>
<feature type="compositionally biased region" description="Polar residues" evidence="1">
    <location>
        <begin position="36"/>
        <end position="49"/>
    </location>
</feature>
<evidence type="ECO:0000313" key="3">
    <source>
        <dbReference type="Proteomes" id="UP000277204"/>
    </source>
</evidence>
<protein>
    <submittedName>
        <fullName evidence="2">Uncharacterized protein</fullName>
    </submittedName>
</protein>
<dbReference type="Proteomes" id="UP000277204">
    <property type="component" value="Unassembled WGS sequence"/>
</dbReference>
<evidence type="ECO:0000313" key="2">
    <source>
        <dbReference type="EMBL" id="VDO63078.1"/>
    </source>
</evidence>
<organism evidence="2 3">
    <name type="scientific">Schistosoma margrebowiei</name>
    <dbReference type="NCBI Taxonomy" id="48269"/>
    <lineage>
        <taxon>Eukaryota</taxon>
        <taxon>Metazoa</taxon>
        <taxon>Spiralia</taxon>
        <taxon>Lophotrochozoa</taxon>
        <taxon>Platyhelminthes</taxon>
        <taxon>Trematoda</taxon>
        <taxon>Digenea</taxon>
        <taxon>Strigeidida</taxon>
        <taxon>Schistosomatoidea</taxon>
        <taxon>Schistosomatidae</taxon>
        <taxon>Schistosoma</taxon>
    </lineage>
</organism>
<evidence type="ECO:0000256" key="1">
    <source>
        <dbReference type="SAM" id="MobiDB-lite"/>
    </source>
</evidence>
<keyword evidence="3" id="KW-1185">Reference proteome</keyword>
<name>A0A183LLT5_9TREM</name>
<reference evidence="2 3" key="1">
    <citation type="submission" date="2018-11" db="EMBL/GenBank/DDBJ databases">
        <authorList>
            <consortium name="Pathogen Informatics"/>
        </authorList>
    </citation>
    <scope>NUCLEOTIDE SEQUENCE [LARGE SCALE GENOMIC DNA]</scope>
    <source>
        <strain evidence="2 3">Zambia</strain>
    </source>
</reference>
<feature type="region of interest" description="Disordered" evidence="1">
    <location>
        <begin position="24"/>
        <end position="74"/>
    </location>
</feature>
<proteinExistence type="predicted"/>
<dbReference type="AlphaFoldDB" id="A0A183LLT5"/>
<gene>
    <name evidence="2" type="ORF">SMRZ_LOCUS4760</name>
</gene>
<dbReference type="EMBL" id="UZAI01001547">
    <property type="protein sequence ID" value="VDO63078.1"/>
    <property type="molecule type" value="Genomic_DNA"/>
</dbReference>
<sequence length="74" mass="8407">MRPTTKPIWKYGKPELSIEYKEGKTITDIPKPGKSGTLQGTFEQTSFTGSARPRSSTHRPSYRRYSTNDRKKSG</sequence>